<feature type="domain" description="DHHA1" evidence="5">
    <location>
        <begin position="70"/>
        <end position="169"/>
    </location>
</feature>
<keyword evidence="2" id="KW-0689">Ribosomal protein</keyword>
<sequence>MIEATALLAGIIVDTKSFSLRTGSRTFDAASYLRAKGADPVLVQKFLKETVDHYIKRAKLIQHTELYQNQVAIASLPSDRSEYYDQITIAQTADSLLSMSEVEASFAVARRDDDTVCISARSLGDINVQIIMEALDGGGHLTNAATQIYGITIEEAVGKLKAAIDEYFSKEGFKDESHLSKRRKRQRKKKSEVKNVADGYAHNFLIKQGLAVEATPTNLSALEGQKNKEKKKCHPRA</sequence>
<dbReference type="InterPro" id="IPR020070">
    <property type="entry name" value="Ribosomal_bL9_N"/>
</dbReference>
<dbReference type="InterPro" id="IPR009027">
    <property type="entry name" value="Ribosomal_bL9/RNase_H1_N"/>
</dbReference>
<evidence type="ECO:0000256" key="1">
    <source>
        <dbReference type="ARBA" id="ARBA00010605"/>
    </source>
</evidence>
<name>A0A5S9ML72_BACIA</name>
<dbReference type="EMBL" id="AP021906">
    <property type="protein sequence ID" value="BBP93545.1"/>
    <property type="molecule type" value="Genomic_DNA"/>
</dbReference>
<dbReference type="Gene3D" id="3.10.310.30">
    <property type="match status" value="1"/>
</dbReference>
<dbReference type="FunFam" id="3.10.310.30:FF:000002">
    <property type="entry name" value="Cyclic-di-AMP phosphodiesterase"/>
    <property type="match status" value="1"/>
</dbReference>
<dbReference type="SUPFAM" id="SSF64182">
    <property type="entry name" value="DHH phosphoesterases"/>
    <property type="match status" value="1"/>
</dbReference>
<dbReference type="Proteomes" id="UP000464658">
    <property type="component" value="Chromosome"/>
</dbReference>
<dbReference type="Pfam" id="PF02272">
    <property type="entry name" value="DHHA1"/>
    <property type="match status" value="1"/>
</dbReference>
<comment type="similarity">
    <text evidence="1">Belongs to the bacterial ribosomal protein bL9 family.</text>
</comment>
<protein>
    <recommendedName>
        <fullName evidence="8">DHHA1 domain-containing protein</fullName>
    </recommendedName>
</protein>
<dbReference type="PANTHER" id="PTHR47618:SF2">
    <property type="entry name" value="CYCLIC-DI-AMP PHOSPHODIESTERASE GDPP"/>
    <property type="match status" value="1"/>
</dbReference>
<evidence type="ECO:0000259" key="5">
    <source>
        <dbReference type="Pfam" id="PF02272"/>
    </source>
</evidence>
<dbReference type="InterPro" id="IPR003156">
    <property type="entry name" value="DHHA1_dom"/>
</dbReference>
<dbReference type="PANTHER" id="PTHR47618">
    <property type="entry name" value="BIFUNCTIONAL OLIGORIBONUCLEASE AND PAP PHOSPHATASE NRNA"/>
    <property type="match status" value="1"/>
</dbReference>
<dbReference type="InterPro" id="IPR038763">
    <property type="entry name" value="DHH_sf"/>
</dbReference>
<gene>
    <name evidence="6" type="ORF">BsIDN1_71630</name>
</gene>
<evidence type="ECO:0000256" key="3">
    <source>
        <dbReference type="ARBA" id="ARBA00023274"/>
    </source>
</evidence>
<keyword evidence="3" id="KW-0687">Ribonucleoprotein</keyword>
<dbReference type="GO" id="GO:1990904">
    <property type="term" value="C:ribonucleoprotein complex"/>
    <property type="evidence" value="ECO:0007669"/>
    <property type="project" value="UniProtKB-KW"/>
</dbReference>
<dbReference type="GO" id="GO:0003676">
    <property type="term" value="F:nucleic acid binding"/>
    <property type="evidence" value="ECO:0007669"/>
    <property type="project" value="InterPro"/>
</dbReference>
<dbReference type="GO" id="GO:0005840">
    <property type="term" value="C:ribosome"/>
    <property type="evidence" value="ECO:0007669"/>
    <property type="project" value="UniProtKB-KW"/>
</dbReference>
<evidence type="ECO:0000256" key="2">
    <source>
        <dbReference type="ARBA" id="ARBA00022980"/>
    </source>
</evidence>
<dbReference type="InterPro" id="IPR036935">
    <property type="entry name" value="Ribosomal_bL9_N_sf"/>
</dbReference>
<organism evidence="6 7">
    <name type="scientific">Bacillus safensis</name>
    <dbReference type="NCBI Taxonomy" id="561879"/>
    <lineage>
        <taxon>Bacteria</taxon>
        <taxon>Bacillati</taxon>
        <taxon>Bacillota</taxon>
        <taxon>Bacilli</taxon>
        <taxon>Bacillales</taxon>
        <taxon>Bacillaceae</taxon>
        <taxon>Bacillus</taxon>
    </lineage>
</organism>
<dbReference type="Gene3D" id="3.90.1640.10">
    <property type="entry name" value="inorganic pyrophosphatase (n-terminal core)"/>
    <property type="match status" value="1"/>
</dbReference>
<dbReference type="Pfam" id="PF01281">
    <property type="entry name" value="Ribosomal_L9_N"/>
    <property type="match status" value="1"/>
</dbReference>
<dbReference type="SUPFAM" id="SSF55658">
    <property type="entry name" value="L9 N-domain-like"/>
    <property type="match status" value="1"/>
</dbReference>
<evidence type="ECO:0008006" key="8">
    <source>
        <dbReference type="Google" id="ProtNLM"/>
    </source>
</evidence>
<accession>A0A5S9ML72</accession>
<feature type="domain" description="Ribosomal protein L9" evidence="4">
    <location>
        <begin position="189"/>
        <end position="221"/>
    </location>
</feature>
<dbReference type="AlphaFoldDB" id="A0A5S9ML72"/>
<evidence type="ECO:0000313" key="7">
    <source>
        <dbReference type="Proteomes" id="UP000464658"/>
    </source>
</evidence>
<evidence type="ECO:0000313" key="6">
    <source>
        <dbReference type="EMBL" id="BBP93545.1"/>
    </source>
</evidence>
<dbReference type="InterPro" id="IPR051319">
    <property type="entry name" value="Oligoribo/pAp-PDE_c-di-AMP_PDE"/>
</dbReference>
<dbReference type="Gene3D" id="3.40.5.10">
    <property type="entry name" value="Ribosomal protein L9, N-terminal domain"/>
    <property type="match status" value="1"/>
</dbReference>
<proteinExistence type="inferred from homology"/>
<evidence type="ECO:0000259" key="4">
    <source>
        <dbReference type="Pfam" id="PF01281"/>
    </source>
</evidence>
<reference evidence="6 7" key="1">
    <citation type="submission" date="2019-12" db="EMBL/GenBank/DDBJ databases">
        <title>Full genome sequence of a Bacillus safensis strain isolated from commercially available natto in Indonesia.</title>
        <authorList>
            <person name="Yoshida M."/>
            <person name="Uomi M."/>
            <person name="Waturangi D."/>
            <person name="Ekaputri J.J."/>
            <person name="Setiamarga D.H.E."/>
        </authorList>
    </citation>
    <scope>NUCLEOTIDE SEQUENCE [LARGE SCALE GENOMIC DNA]</scope>
    <source>
        <strain evidence="6 7">IDN1</strain>
    </source>
</reference>